<comment type="caution">
    <text evidence="1">The sequence shown here is derived from an EMBL/GenBank/DDBJ whole genome shotgun (WGS) entry which is preliminary data.</text>
</comment>
<feature type="non-terminal residue" evidence="1">
    <location>
        <position position="1"/>
    </location>
</feature>
<gene>
    <name evidence="1" type="ORF">LDC_0282</name>
</gene>
<evidence type="ECO:0000313" key="1">
    <source>
        <dbReference type="EMBL" id="EFK97664.1"/>
    </source>
</evidence>
<dbReference type="AlphaFoldDB" id="D9PFK0"/>
<accession>D9PFK0</accession>
<organism evidence="1">
    <name type="scientific">sediment metagenome</name>
    <dbReference type="NCBI Taxonomy" id="749907"/>
    <lineage>
        <taxon>unclassified sequences</taxon>
        <taxon>metagenomes</taxon>
        <taxon>ecological metagenomes</taxon>
    </lineage>
</organism>
<dbReference type="Pfam" id="PF12974">
    <property type="entry name" value="Phosphonate-bd"/>
    <property type="match status" value="1"/>
</dbReference>
<dbReference type="EMBL" id="ADZX01000073">
    <property type="protein sequence ID" value="EFK97664.1"/>
    <property type="molecule type" value="Genomic_DNA"/>
</dbReference>
<sequence length="84" mass="9086">SYAGVAKSLDKSGHRVLHTSVSQPYFPLIAHQSFDAAQIAAMQSALRALPETEPGRAVIKSVGIQGFDATTEKRLRNLLPWLGL</sequence>
<reference evidence="1" key="1">
    <citation type="submission" date="2010-07" db="EMBL/GenBank/DDBJ databases">
        <authorList>
            <consortium name="CONSOLIDER consortium CSD2007-00005"/>
            <person name="Guazzaroni M.-E."/>
            <person name="Richter M."/>
            <person name="Garcia-Salamanca A."/>
            <person name="Yarza P."/>
            <person name="Ferrer M."/>
        </authorList>
    </citation>
    <scope>NUCLEOTIDE SEQUENCE</scope>
</reference>
<reference evidence="1" key="2">
    <citation type="journal article" date="2011" name="Microb. Ecol.">
        <title>Taxonomic and Functional Metagenomic Profiling of the Microbial Community in the Anoxic Sediment of a Sub-saline Shallow Lake (Laguna de Carrizo, Central Spain).</title>
        <authorList>
            <person name="Ferrer M."/>
            <person name="Guazzaroni M.E."/>
            <person name="Richter M."/>
            <person name="Garcia-Salamanca A."/>
            <person name="Yarza P."/>
            <person name="Suarez-Suarez A."/>
            <person name="Solano J."/>
            <person name="Alcaide M."/>
            <person name="van Dillewijn P."/>
            <person name="Molina-Henares M.A."/>
            <person name="Lopez-Cortes N."/>
            <person name="Al-Ramahi Y."/>
            <person name="Guerrero C."/>
            <person name="Acosta A."/>
            <person name="de Eugenio L.I."/>
            <person name="Martinez V."/>
            <person name="Marques S."/>
            <person name="Rojo F."/>
            <person name="Santero E."/>
            <person name="Genilloud O."/>
            <person name="Perez-Perez J."/>
            <person name="Rossello-Mora R."/>
            <person name="Ramos J.L."/>
        </authorList>
    </citation>
    <scope>NUCLEOTIDE SEQUENCE</scope>
</reference>
<name>D9PFK0_9ZZZZ</name>
<protein>
    <submittedName>
        <fullName evidence="1">Uncharacterized protein</fullName>
    </submittedName>
</protein>
<proteinExistence type="predicted"/>